<reference evidence="2 3" key="1">
    <citation type="journal article" date="2019" name="Microbiol. Resour. Announc.">
        <title>Draft Genome Sequence of the Most Traditional epsilon-Poly-l-Lysine Producer, Streptomyces albulus NBRC14147.</title>
        <authorList>
            <person name="Yamanaka K."/>
            <person name="Hamano Y."/>
        </authorList>
    </citation>
    <scope>NUCLEOTIDE SEQUENCE [LARGE SCALE GENOMIC DNA]</scope>
    <source>
        <strain evidence="2 3">NBRC 14147</strain>
    </source>
</reference>
<evidence type="ECO:0000313" key="3">
    <source>
        <dbReference type="Proteomes" id="UP000288351"/>
    </source>
</evidence>
<dbReference type="EMBL" id="BHXC01000006">
    <property type="protein sequence ID" value="GCB90161.1"/>
    <property type="molecule type" value="Genomic_DNA"/>
</dbReference>
<dbReference type="AlphaFoldDB" id="A0A401QXN9"/>
<evidence type="ECO:0000256" key="1">
    <source>
        <dbReference type="SAM" id="MobiDB-lite"/>
    </source>
</evidence>
<gene>
    <name evidence="2" type="ORF">SALB_02863</name>
</gene>
<proteinExistence type="predicted"/>
<comment type="caution">
    <text evidence="2">The sequence shown here is derived from an EMBL/GenBank/DDBJ whole genome shotgun (WGS) entry which is preliminary data.</text>
</comment>
<protein>
    <recommendedName>
        <fullName evidence="4">Guanylate cyclase domain-containing protein</fullName>
    </recommendedName>
</protein>
<evidence type="ECO:0008006" key="4">
    <source>
        <dbReference type="Google" id="ProtNLM"/>
    </source>
</evidence>
<dbReference type="RefSeq" id="WP_016571456.1">
    <property type="nucleotide sequence ID" value="NZ_BHXC01000006.1"/>
</dbReference>
<dbReference type="Gene3D" id="3.30.70.1230">
    <property type="entry name" value="Nucleotide cyclase"/>
    <property type="match status" value="1"/>
</dbReference>
<dbReference type="SUPFAM" id="SSF55073">
    <property type="entry name" value="Nucleotide cyclase"/>
    <property type="match status" value="1"/>
</dbReference>
<organism evidence="2 3">
    <name type="scientific">Streptomyces noursei</name>
    <name type="common">Streptomyces albulus</name>
    <dbReference type="NCBI Taxonomy" id="1971"/>
    <lineage>
        <taxon>Bacteria</taxon>
        <taxon>Bacillati</taxon>
        <taxon>Actinomycetota</taxon>
        <taxon>Actinomycetes</taxon>
        <taxon>Kitasatosporales</taxon>
        <taxon>Streptomycetaceae</taxon>
        <taxon>Streptomyces</taxon>
    </lineage>
</organism>
<dbReference type="InterPro" id="IPR029787">
    <property type="entry name" value="Nucleotide_cyclase"/>
</dbReference>
<evidence type="ECO:0000313" key="2">
    <source>
        <dbReference type="EMBL" id="GCB90161.1"/>
    </source>
</evidence>
<sequence length="266" mass="28907">MEGKAQHYAILVVDIEKFGSRGNPTQATLRKRMYELLEHALDEAGIDHRAEPRPVDRGDGVFWLLPGSVPKTELTGRFVYLLQAALRAHARHSSADAALRLRAALHYGEVAWDGRGWVGEDLNTACRIVDFQPLRDALGAGTRSALALAVSDPWYRAVVRHDYPEIDSRTYQAVRFDAKEIKGSKVWIRVPGYDTPPGIEPFVADEDPGTPVGAEGEGTAPGNPGKNHNLVNAQVQAQQVVAGDQIVNGSLQFGTWPGPGSATGDR</sequence>
<name>A0A401QXN9_STRNR</name>
<dbReference type="Proteomes" id="UP000288351">
    <property type="component" value="Unassembled WGS sequence"/>
</dbReference>
<accession>A0A401QXN9</accession>
<feature type="region of interest" description="Disordered" evidence="1">
    <location>
        <begin position="198"/>
        <end position="229"/>
    </location>
</feature>